<proteinExistence type="predicted"/>
<name>A0A9Q1JK88_9CARY</name>
<organism evidence="2 3">
    <name type="scientific">Carnegiea gigantea</name>
    <dbReference type="NCBI Taxonomy" id="171969"/>
    <lineage>
        <taxon>Eukaryota</taxon>
        <taxon>Viridiplantae</taxon>
        <taxon>Streptophyta</taxon>
        <taxon>Embryophyta</taxon>
        <taxon>Tracheophyta</taxon>
        <taxon>Spermatophyta</taxon>
        <taxon>Magnoliopsida</taxon>
        <taxon>eudicotyledons</taxon>
        <taxon>Gunneridae</taxon>
        <taxon>Pentapetalae</taxon>
        <taxon>Caryophyllales</taxon>
        <taxon>Cactineae</taxon>
        <taxon>Cactaceae</taxon>
        <taxon>Cactoideae</taxon>
        <taxon>Echinocereeae</taxon>
        <taxon>Carnegiea</taxon>
    </lineage>
</organism>
<feature type="region of interest" description="Disordered" evidence="1">
    <location>
        <begin position="181"/>
        <end position="209"/>
    </location>
</feature>
<protein>
    <submittedName>
        <fullName evidence="2">Uncharacterized protein</fullName>
    </submittedName>
</protein>
<evidence type="ECO:0000313" key="3">
    <source>
        <dbReference type="Proteomes" id="UP001153076"/>
    </source>
</evidence>
<feature type="compositionally biased region" description="Basic and acidic residues" evidence="1">
    <location>
        <begin position="181"/>
        <end position="192"/>
    </location>
</feature>
<dbReference type="AlphaFoldDB" id="A0A9Q1JK88"/>
<keyword evidence="3" id="KW-1185">Reference proteome</keyword>
<dbReference type="Proteomes" id="UP001153076">
    <property type="component" value="Unassembled WGS sequence"/>
</dbReference>
<gene>
    <name evidence="2" type="ORF">Cgig2_022160</name>
</gene>
<evidence type="ECO:0000256" key="1">
    <source>
        <dbReference type="SAM" id="MobiDB-lite"/>
    </source>
</evidence>
<evidence type="ECO:0000313" key="2">
    <source>
        <dbReference type="EMBL" id="KAJ8423276.1"/>
    </source>
</evidence>
<dbReference type="EMBL" id="JAKOGI010002007">
    <property type="protein sequence ID" value="KAJ8423276.1"/>
    <property type="molecule type" value="Genomic_DNA"/>
</dbReference>
<comment type="caution">
    <text evidence="2">The sequence shown here is derived from an EMBL/GenBank/DDBJ whole genome shotgun (WGS) entry which is preliminary data.</text>
</comment>
<sequence>MSYLVRYDETYLWGIKLSGDKQKLTEEEDEVVVCDEEIPNEKREEIAMSLVGKLSTQNSINIKAMKSVFRNIWPTAMGLDRYWSKVVFLSETKQSVLEMGLIKEWLGDFRGLYVDADGRSKGLTIPVQSALGSARSGRIQDQMWIGPVLGSYMHPYAESLPRKKKNSQVLTGKKAMGMFSKEERLSKNEGSRAKGARIKSPRSALLVVH</sequence>
<accession>A0A9Q1JK88</accession>
<reference evidence="2" key="1">
    <citation type="submission" date="2022-04" db="EMBL/GenBank/DDBJ databases">
        <title>Carnegiea gigantea Genome sequencing and assembly v2.</title>
        <authorList>
            <person name="Copetti D."/>
            <person name="Sanderson M.J."/>
            <person name="Burquez A."/>
            <person name="Wojciechowski M.F."/>
        </authorList>
    </citation>
    <scope>NUCLEOTIDE SEQUENCE</scope>
    <source>
        <strain evidence="2">SGP5-SGP5p</strain>
        <tissue evidence="2">Aerial part</tissue>
    </source>
</reference>